<evidence type="ECO:0000259" key="4">
    <source>
        <dbReference type="PROSITE" id="PS50995"/>
    </source>
</evidence>
<dbReference type="InterPro" id="IPR036388">
    <property type="entry name" value="WH-like_DNA-bd_sf"/>
</dbReference>
<feature type="domain" description="HTH marR-type" evidence="4">
    <location>
        <begin position="1"/>
        <end position="146"/>
    </location>
</feature>
<accession>A0A2T0SNE4</accession>
<dbReference type="Pfam" id="PF01047">
    <property type="entry name" value="MarR"/>
    <property type="match status" value="1"/>
</dbReference>
<dbReference type="PRINTS" id="PR00598">
    <property type="entry name" value="HTHMARR"/>
</dbReference>
<dbReference type="InterPro" id="IPR036390">
    <property type="entry name" value="WH_DNA-bd_sf"/>
</dbReference>
<evidence type="ECO:0000256" key="2">
    <source>
        <dbReference type="ARBA" id="ARBA00023125"/>
    </source>
</evidence>
<dbReference type="SUPFAM" id="SSF46785">
    <property type="entry name" value="Winged helix' DNA-binding domain"/>
    <property type="match status" value="1"/>
</dbReference>
<evidence type="ECO:0000313" key="5">
    <source>
        <dbReference type="EMBL" id="PRY34915.1"/>
    </source>
</evidence>
<keyword evidence="6" id="KW-1185">Reference proteome</keyword>
<evidence type="ECO:0000256" key="3">
    <source>
        <dbReference type="ARBA" id="ARBA00023163"/>
    </source>
</evidence>
<dbReference type="GO" id="GO:0003700">
    <property type="term" value="F:DNA-binding transcription factor activity"/>
    <property type="evidence" value="ECO:0007669"/>
    <property type="project" value="InterPro"/>
</dbReference>
<dbReference type="RefSeq" id="WP_106194527.1">
    <property type="nucleotide sequence ID" value="NZ_PVTF01000015.1"/>
</dbReference>
<dbReference type="PANTHER" id="PTHR33164:SF57">
    <property type="entry name" value="MARR-FAMILY TRANSCRIPTIONAL REGULATOR"/>
    <property type="match status" value="1"/>
</dbReference>
<dbReference type="Gene3D" id="1.10.10.10">
    <property type="entry name" value="Winged helix-like DNA-binding domain superfamily/Winged helix DNA-binding domain"/>
    <property type="match status" value="1"/>
</dbReference>
<keyword evidence="2" id="KW-0238">DNA-binding</keyword>
<evidence type="ECO:0000313" key="6">
    <source>
        <dbReference type="Proteomes" id="UP000239494"/>
    </source>
</evidence>
<dbReference type="AlphaFoldDB" id="A0A2T0SNE4"/>
<gene>
    <name evidence="5" type="ORF">CLV43_115192</name>
</gene>
<dbReference type="PANTHER" id="PTHR33164">
    <property type="entry name" value="TRANSCRIPTIONAL REGULATOR, MARR FAMILY"/>
    <property type="match status" value="1"/>
</dbReference>
<dbReference type="InterPro" id="IPR023187">
    <property type="entry name" value="Tscrpt_reg_MarR-type_CS"/>
</dbReference>
<proteinExistence type="predicted"/>
<dbReference type="Proteomes" id="UP000239494">
    <property type="component" value="Unassembled WGS sequence"/>
</dbReference>
<dbReference type="PROSITE" id="PS01117">
    <property type="entry name" value="HTH_MARR_1"/>
    <property type="match status" value="1"/>
</dbReference>
<sequence length="157" mass="17808">MTTRRRLVAQRHLHQSVVDLVALMNQPQRDDVLLAEAGVALDRALFPLLVGIQRFQPIGVVELAEKAGRDHTTVSRQVAKLAELGLVERRPSAADRRIKEALITEEGRRVTDALDAARHRLTTPAFAHWTDHDLFELDRLVRRFVDDLLAMRPPETD</sequence>
<dbReference type="PROSITE" id="PS50995">
    <property type="entry name" value="HTH_MARR_2"/>
    <property type="match status" value="1"/>
</dbReference>
<dbReference type="InterPro" id="IPR000835">
    <property type="entry name" value="HTH_MarR-typ"/>
</dbReference>
<protein>
    <submittedName>
        <fullName evidence="5">MarR family transcriptional regulator</fullName>
    </submittedName>
</protein>
<keyword evidence="1" id="KW-0805">Transcription regulation</keyword>
<name>A0A2T0SNE4_9PSEU</name>
<dbReference type="SMART" id="SM00347">
    <property type="entry name" value="HTH_MARR"/>
    <property type="match status" value="1"/>
</dbReference>
<comment type="caution">
    <text evidence="5">The sequence shown here is derived from an EMBL/GenBank/DDBJ whole genome shotgun (WGS) entry which is preliminary data.</text>
</comment>
<dbReference type="GO" id="GO:0003677">
    <property type="term" value="F:DNA binding"/>
    <property type="evidence" value="ECO:0007669"/>
    <property type="project" value="UniProtKB-KW"/>
</dbReference>
<dbReference type="EMBL" id="PVTF01000015">
    <property type="protein sequence ID" value="PRY34915.1"/>
    <property type="molecule type" value="Genomic_DNA"/>
</dbReference>
<keyword evidence="3" id="KW-0804">Transcription</keyword>
<dbReference type="OrthoDB" id="4485201at2"/>
<reference evidence="5 6" key="1">
    <citation type="submission" date="2018-03" db="EMBL/GenBank/DDBJ databases">
        <title>Genomic Encyclopedia of Archaeal and Bacterial Type Strains, Phase II (KMG-II): from individual species to whole genera.</title>
        <authorList>
            <person name="Goeker M."/>
        </authorList>
    </citation>
    <scope>NUCLEOTIDE SEQUENCE [LARGE SCALE GENOMIC DNA]</scope>
    <source>
        <strain evidence="5 6">DSM 44720</strain>
    </source>
</reference>
<organism evidence="5 6">
    <name type="scientific">Umezawaea tangerina</name>
    <dbReference type="NCBI Taxonomy" id="84725"/>
    <lineage>
        <taxon>Bacteria</taxon>
        <taxon>Bacillati</taxon>
        <taxon>Actinomycetota</taxon>
        <taxon>Actinomycetes</taxon>
        <taxon>Pseudonocardiales</taxon>
        <taxon>Pseudonocardiaceae</taxon>
        <taxon>Umezawaea</taxon>
    </lineage>
</organism>
<evidence type="ECO:0000256" key="1">
    <source>
        <dbReference type="ARBA" id="ARBA00023015"/>
    </source>
</evidence>
<dbReference type="InterPro" id="IPR039422">
    <property type="entry name" value="MarR/SlyA-like"/>
</dbReference>
<dbReference type="GO" id="GO:0006950">
    <property type="term" value="P:response to stress"/>
    <property type="evidence" value="ECO:0007669"/>
    <property type="project" value="TreeGrafter"/>
</dbReference>